<protein>
    <recommendedName>
        <fullName evidence="8">AlgX/AlgJ SGNH hydrolase-like domain-containing protein</fullName>
    </recommendedName>
</protein>
<evidence type="ECO:0000256" key="7">
    <source>
        <dbReference type="SAM" id="Phobius"/>
    </source>
</evidence>
<dbReference type="Pfam" id="PF16822">
    <property type="entry name" value="ALGX"/>
    <property type="match status" value="1"/>
</dbReference>
<comment type="pathway">
    <text evidence="2">Glycan biosynthesis; alginate biosynthesis.</text>
</comment>
<feature type="domain" description="AlgX/AlgJ SGNH hydrolase-like" evidence="8">
    <location>
        <begin position="224"/>
        <end position="344"/>
    </location>
</feature>
<comment type="subcellular location">
    <subcellularLocation>
        <location evidence="1">Periplasm</location>
    </subcellularLocation>
</comment>
<reference evidence="9" key="2">
    <citation type="submission" date="2024-06" db="EMBL/GenBank/DDBJ databases">
        <authorList>
            <person name="Plum-Jensen L.E."/>
            <person name="Schramm A."/>
            <person name="Marshall I.P.G."/>
        </authorList>
    </citation>
    <scope>NUCLEOTIDE SEQUENCE</scope>
    <source>
        <strain evidence="9">Rat1</strain>
    </source>
</reference>
<accession>A0AAU8LYY0</accession>
<dbReference type="SUPFAM" id="SSF52266">
    <property type="entry name" value="SGNH hydrolase"/>
    <property type="match status" value="1"/>
</dbReference>
<dbReference type="InterPro" id="IPR036514">
    <property type="entry name" value="SGNH_hydro_sf"/>
</dbReference>
<evidence type="ECO:0000256" key="6">
    <source>
        <dbReference type="ARBA" id="ARBA00022841"/>
    </source>
</evidence>
<keyword evidence="7" id="KW-0812">Transmembrane</keyword>
<reference evidence="9" key="1">
    <citation type="journal article" date="2024" name="Syst. Appl. Microbiol.">
        <title>First single-strain enrichments of Electrothrix cable bacteria, description of E. aestuarii sp. nov. and E. rattekaaiensis sp. nov., and proposal of a cable bacteria taxonomy following the rules of the SeqCode.</title>
        <authorList>
            <person name="Plum-Jensen L.E."/>
            <person name="Schramm A."/>
            <person name="Marshall I.P.G."/>
        </authorList>
    </citation>
    <scope>NUCLEOTIDE SEQUENCE</scope>
    <source>
        <strain evidence="9">Rat1</strain>
    </source>
</reference>
<evidence type="ECO:0000256" key="4">
    <source>
        <dbReference type="ARBA" id="ARBA00022729"/>
    </source>
</evidence>
<dbReference type="Gene3D" id="3.40.50.1110">
    <property type="entry name" value="SGNH hydrolase"/>
    <property type="match status" value="1"/>
</dbReference>
<keyword evidence="4" id="KW-0732">Signal</keyword>
<name>A0AAU8LYY0_9BACT</name>
<dbReference type="InterPro" id="IPR031811">
    <property type="entry name" value="ALGX/ALGJ_SGNH-like"/>
</dbReference>
<dbReference type="GO" id="GO:0042597">
    <property type="term" value="C:periplasmic space"/>
    <property type="evidence" value="ECO:0007669"/>
    <property type="project" value="UniProtKB-SubCell"/>
</dbReference>
<evidence type="ECO:0000259" key="8">
    <source>
        <dbReference type="Pfam" id="PF16822"/>
    </source>
</evidence>
<evidence type="ECO:0000256" key="1">
    <source>
        <dbReference type="ARBA" id="ARBA00004418"/>
    </source>
</evidence>
<evidence type="ECO:0000256" key="3">
    <source>
        <dbReference type="ARBA" id="ARBA00022679"/>
    </source>
</evidence>
<dbReference type="KEGG" id="eaj:Q3M24_06750"/>
<proteinExistence type="predicted"/>
<keyword evidence="6" id="KW-0016">Alginate biosynthesis</keyword>
<sequence>MKKFIINSSIFVLPFIILFALNIILYNQQEGDLIRLGYLYSNPSPKSKINSQYDLSKRYERLSEIDLTTNRKFKVITIGDSFSEQGSLGYKNFLANKGVSVLHIDRFISGSNPNQTLIQLLNSNVFDHISADYVVLQSVERSFNQRNKKIDFNMIIDIDSITNKIKKYNKKLPDYNLKFFSEATLKIPLTNIQYLFHPKPYYSKTYKYKTNSNNLFSNVSGELLFYQDDINNLNKKNDLLSIHESIEVLQNINNLAAKRRMKLIVLVSPDKYDLYYKFIENNDSLPKPLFFPFYEQTEKEYKNVDSYKILSEKIIKVRDVYFYDDTHWSPKGSKIIADEIYDIINE</sequence>
<dbReference type="GO" id="GO:0016788">
    <property type="term" value="F:hydrolase activity, acting on ester bonds"/>
    <property type="evidence" value="ECO:0007669"/>
    <property type="project" value="UniProtKB-ARBA"/>
</dbReference>
<dbReference type="AlphaFoldDB" id="A0AAU8LYY0"/>
<evidence type="ECO:0000256" key="5">
    <source>
        <dbReference type="ARBA" id="ARBA00022764"/>
    </source>
</evidence>
<dbReference type="EMBL" id="CP159373">
    <property type="protein sequence ID" value="XCN74439.1"/>
    <property type="molecule type" value="Genomic_DNA"/>
</dbReference>
<dbReference type="GO" id="GO:0042121">
    <property type="term" value="P:alginic acid biosynthetic process"/>
    <property type="evidence" value="ECO:0007669"/>
    <property type="project" value="UniProtKB-KW"/>
</dbReference>
<organism evidence="9">
    <name type="scientific">Candidatus Electrothrix aestuarii</name>
    <dbReference type="NCBI Taxonomy" id="3062594"/>
    <lineage>
        <taxon>Bacteria</taxon>
        <taxon>Pseudomonadati</taxon>
        <taxon>Thermodesulfobacteriota</taxon>
        <taxon>Desulfobulbia</taxon>
        <taxon>Desulfobulbales</taxon>
        <taxon>Desulfobulbaceae</taxon>
        <taxon>Candidatus Electrothrix</taxon>
    </lineage>
</organism>
<keyword evidence="7" id="KW-1133">Transmembrane helix</keyword>
<evidence type="ECO:0000313" key="9">
    <source>
        <dbReference type="EMBL" id="XCN74439.1"/>
    </source>
</evidence>
<gene>
    <name evidence="9" type="ORF">Q3M24_06750</name>
</gene>
<feature type="transmembrane region" description="Helical" evidence="7">
    <location>
        <begin position="6"/>
        <end position="26"/>
    </location>
</feature>
<keyword evidence="5" id="KW-0574">Periplasm</keyword>
<keyword evidence="3" id="KW-0808">Transferase</keyword>
<keyword evidence="7" id="KW-0472">Membrane</keyword>
<dbReference type="GO" id="GO:0016740">
    <property type="term" value="F:transferase activity"/>
    <property type="evidence" value="ECO:0007669"/>
    <property type="project" value="UniProtKB-KW"/>
</dbReference>
<evidence type="ECO:0000256" key="2">
    <source>
        <dbReference type="ARBA" id="ARBA00005182"/>
    </source>
</evidence>